<organism evidence="1 2">
    <name type="scientific">Polyporus arcularius HHB13444</name>
    <dbReference type="NCBI Taxonomy" id="1314778"/>
    <lineage>
        <taxon>Eukaryota</taxon>
        <taxon>Fungi</taxon>
        <taxon>Dikarya</taxon>
        <taxon>Basidiomycota</taxon>
        <taxon>Agaricomycotina</taxon>
        <taxon>Agaricomycetes</taxon>
        <taxon>Polyporales</taxon>
        <taxon>Polyporaceae</taxon>
        <taxon>Polyporus</taxon>
    </lineage>
</organism>
<evidence type="ECO:0000313" key="2">
    <source>
        <dbReference type="Proteomes" id="UP000308197"/>
    </source>
</evidence>
<evidence type="ECO:0000313" key="1">
    <source>
        <dbReference type="EMBL" id="TFK85217.1"/>
    </source>
</evidence>
<keyword evidence="2" id="KW-1185">Reference proteome</keyword>
<protein>
    <submittedName>
        <fullName evidence="1">Uncharacterized protein</fullName>
    </submittedName>
</protein>
<sequence>MVQNLLCRQAWRAHSADVRPSVPNLRMIDRTSMWQSTELMDSRALYAHVLPPLHGSIHYGATVHPSRRSCNRPATPTRSRRVPCVSREVREHMVRIPPQVCLRAPPLLIAERQRFTPGTHALAGMGTSDVCERQMPRHASIWSQLPAPVT</sequence>
<dbReference type="InParanoid" id="A0A5C3P8H3"/>
<dbReference type="Proteomes" id="UP000308197">
    <property type="component" value="Unassembled WGS sequence"/>
</dbReference>
<name>A0A5C3P8H3_9APHY</name>
<proteinExistence type="predicted"/>
<dbReference type="AlphaFoldDB" id="A0A5C3P8H3"/>
<accession>A0A5C3P8H3</accession>
<reference evidence="1 2" key="1">
    <citation type="journal article" date="2019" name="Nat. Ecol. Evol.">
        <title>Megaphylogeny resolves global patterns of mushroom evolution.</title>
        <authorList>
            <person name="Varga T."/>
            <person name="Krizsan K."/>
            <person name="Foldi C."/>
            <person name="Dima B."/>
            <person name="Sanchez-Garcia M."/>
            <person name="Sanchez-Ramirez S."/>
            <person name="Szollosi G.J."/>
            <person name="Szarkandi J.G."/>
            <person name="Papp V."/>
            <person name="Albert L."/>
            <person name="Andreopoulos W."/>
            <person name="Angelini C."/>
            <person name="Antonin V."/>
            <person name="Barry K.W."/>
            <person name="Bougher N.L."/>
            <person name="Buchanan P."/>
            <person name="Buyck B."/>
            <person name="Bense V."/>
            <person name="Catcheside P."/>
            <person name="Chovatia M."/>
            <person name="Cooper J."/>
            <person name="Damon W."/>
            <person name="Desjardin D."/>
            <person name="Finy P."/>
            <person name="Geml J."/>
            <person name="Haridas S."/>
            <person name="Hughes K."/>
            <person name="Justo A."/>
            <person name="Karasinski D."/>
            <person name="Kautmanova I."/>
            <person name="Kiss B."/>
            <person name="Kocsube S."/>
            <person name="Kotiranta H."/>
            <person name="LaButti K.M."/>
            <person name="Lechner B.E."/>
            <person name="Liimatainen K."/>
            <person name="Lipzen A."/>
            <person name="Lukacs Z."/>
            <person name="Mihaltcheva S."/>
            <person name="Morgado L.N."/>
            <person name="Niskanen T."/>
            <person name="Noordeloos M.E."/>
            <person name="Ohm R.A."/>
            <person name="Ortiz-Santana B."/>
            <person name="Ovrebo C."/>
            <person name="Racz N."/>
            <person name="Riley R."/>
            <person name="Savchenko A."/>
            <person name="Shiryaev A."/>
            <person name="Soop K."/>
            <person name="Spirin V."/>
            <person name="Szebenyi C."/>
            <person name="Tomsovsky M."/>
            <person name="Tulloss R.E."/>
            <person name="Uehling J."/>
            <person name="Grigoriev I.V."/>
            <person name="Vagvolgyi C."/>
            <person name="Papp T."/>
            <person name="Martin F.M."/>
            <person name="Miettinen O."/>
            <person name="Hibbett D.S."/>
            <person name="Nagy L.G."/>
        </authorList>
    </citation>
    <scope>NUCLEOTIDE SEQUENCE [LARGE SCALE GENOMIC DNA]</scope>
    <source>
        <strain evidence="1 2">HHB13444</strain>
    </source>
</reference>
<gene>
    <name evidence="1" type="ORF">K466DRAFT_198897</name>
</gene>
<dbReference type="EMBL" id="ML211266">
    <property type="protein sequence ID" value="TFK85217.1"/>
    <property type="molecule type" value="Genomic_DNA"/>
</dbReference>